<proteinExistence type="predicted"/>
<keyword evidence="2" id="KW-1185">Reference proteome</keyword>
<gene>
    <name evidence="1" type="ORF">HPB49_024364</name>
</gene>
<protein>
    <submittedName>
        <fullName evidence="1">Uncharacterized protein</fullName>
    </submittedName>
</protein>
<dbReference type="Proteomes" id="UP000821865">
    <property type="component" value="Chromosome 4"/>
</dbReference>
<name>A0ACB8D0M5_DERSI</name>
<evidence type="ECO:0000313" key="2">
    <source>
        <dbReference type="Proteomes" id="UP000821865"/>
    </source>
</evidence>
<sequence length="309" mass="33567">MHVEGEEIRPEDFGEGAGWCNVKRLKQANGRIESSQNQQAQMQRQTATMPTTGTAQCKRKYTRQMQHIAMASRMPELPSDDSKSVVRPRGGFKATDYGTDRIYCCLRNAADRAKRYEAISKLHIGDREFEANAYRAALENTSKGLIRNISKNESPADIVITYCYNSSSSCGGNGSNYYNYPEIGCPSGNDNRRGRSTSRGARKSRSRSMTRSGTAARLSPLLPVVATLEWATPAGPPSVAAVGTSSTAPTTSDDTAAPGISIAESNTARASLYGHGRREQFGGDGGGTRGVPVHREKDHLVPARMETKR</sequence>
<evidence type="ECO:0000313" key="1">
    <source>
        <dbReference type="EMBL" id="KAH7955073.1"/>
    </source>
</evidence>
<accession>A0ACB8D0M5</accession>
<dbReference type="EMBL" id="CM023473">
    <property type="protein sequence ID" value="KAH7955073.1"/>
    <property type="molecule type" value="Genomic_DNA"/>
</dbReference>
<organism evidence="1 2">
    <name type="scientific">Dermacentor silvarum</name>
    <name type="common">Tick</name>
    <dbReference type="NCBI Taxonomy" id="543639"/>
    <lineage>
        <taxon>Eukaryota</taxon>
        <taxon>Metazoa</taxon>
        <taxon>Ecdysozoa</taxon>
        <taxon>Arthropoda</taxon>
        <taxon>Chelicerata</taxon>
        <taxon>Arachnida</taxon>
        <taxon>Acari</taxon>
        <taxon>Parasitiformes</taxon>
        <taxon>Ixodida</taxon>
        <taxon>Ixodoidea</taxon>
        <taxon>Ixodidae</taxon>
        <taxon>Rhipicephalinae</taxon>
        <taxon>Dermacentor</taxon>
    </lineage>
</organism>
<reference evidence="1" key="1">
    <citation type="submission" date="2020-05" db="EMBL/GenBank/DDBJ databases">
        <title>Large-scale comparative analyses of tick genomes elucidate their genetic diversity and vector capacities.</title>
        <authorList>
            <person name="Jia N."/>
            <person name="Wang J."/>
            <person name="Shi W."/>
            <person name="Du L."/>
            <person name="Sun Y."/>
            <person name="Zhan W."/>
            <person name="Jiang J."/>
            <person name="Wang Q."/>
            <person name="Zhang B."/>
            <person name="Ji P."/>
            <person name="Sakyi L.B."/>
            <person name="Cui X."/>
            <person name="Yuan T."/>
            <person name="Jiang B."/>
            <person name="Yang W."/>
            <person name="Lam T.T.-Y."/>
            <person name="Chang Q."/>
            <person name="Ding S."/>
            <person name="Wang X."/>
            <person name="Zhu J."/>
            <person name="Ruan X."/>
            <person name="Zhao L."/>
            <person name="Wei J."/>
            <person name="Que T."/>
            <person name="Du C."/>
            <person name="Cheng J."/>
            <person name="Dai P."/>
            <person name="Han X."/>
            <person name="Huang E."/>
            <person name="Gao Y."/>
            <person name="Liu J."/>
            <person name="Shao H."/>
            <person name="Ye R."/>
            <person name="Li L."/>
            <person name="Wei W."/>
            <person name="Wang X."/>
            <person name="Wang C."/>
            <person name="Yang T."/>
            <person name="Huo Q."/>
            <person name="Li W."/>
            <person name="Guo W."/>
            <person name="Chen H."/>
            <person name="Zhou L."/>
            <person name="Ni X."/>
            <person name="Tian J."/>
            <person name="Zhou Y."/>
            <person name="Sheng Y."/>
            <person name="Liu T."/>
            <person name="Pan Y."/>
            <person name="Xia L."/>
            <person name="Li J."/>
            <person name="Zhao F."/>
            <person name="Cao W."/>
        </authorList>
    </citation>
    <scope>NUCLEOTIDE SEQUENCE</scope>
    <source>
        <strain evidence="1">Dsil-2018</strain>
    </source>
</reference>
<comment type="caution">
    <text evidence="1">The sequence shown here is derived from an EMBL/GenBank/DDBJ whole genome shotgun (WGS) entry which is preliminary data.</text>
</comment>